<reference evidence="1 2" key="1">
    <citation type="journal article" date="2019" name="Int. J. Syst. Evol. Microbiol.">
        <title>Capsulimonas corticalis gen. nov., sp. nov., an aerobic capsulated bacterium, of a novel bacterial order, Capsulimonadales ord. nov., of the class Armatimonadia of the phylum Armatimonadetes.</title>
        <authorList>
            <person name="Li J."/>
            <person name="Kudo C."/>
            <person name="Tonouchi A."/>
        </authorList>
    </citation>
    <scope>NUCLEOTIDE SEQUENCE [LARGE SCALE GENOMIC DNA]</scope>
    <source>
        <strain evidence="1 2">AX-7</strain>
    </source>
</reference>
<dbReference type="Proteomes" id="UP000287394">
    <property type="component" value="Chromosome"/>
</dbReference>
<proteinExistence type="predicted"/>
<dbReference type="KEGG" id="ccot:CCAX7_10850"/>
<dbReference type="EMBL" id="AP025739">
    <property type="protein sequence ID" value="BDI29034.1"/>
    <property type="molecule type" value="Genomic_DNA"/>
</dbReference>
<evidence type="ECO:0000313" key="2">
    <source>
        <dbReference type="Proteomes" id="UP000287394"/>
    </source>
</evidence>
<dbReference type="RefSeq" id="WP_119321081.1">
    <property type="nucleotide sequence ID" value="NZ_AP025739.1"/>
</dbReference>
<keyword evidence="2" id="KW-1185">Reference proteome</keyword>
<dbReference type="AlphaFoldDB" id="A0A402CUP6"/>
<sequence length="183" mass="20851">MAVQHENSGVITYTIPVFSLIAGVENILREQLLNCEAIWLWCNYSDEELNKDPGLANRYSLQHYRVISPENIDTVMREILSGGNLSYGEDFTIYGLDPSVHDFWRNEEWLEDNLRMMGQGIGGVWIIINQLSDVSSQQIFVSPDPASPIHAMLQTWIALTGGECVEMPYDAQSPWSFERGFLY</sequence>
<protein>
    <submittedName>
        <fullName evidence="1">Uncharacterized protein</fullName>
    </submittedName>
</protein>
<name>A0A402CUP6_9BACT</name>
<organism evidence="1 2">
    <name type="scientific">Capsulimonas corticalis</name>
    <dbReference type="NCBI Taxonomy" id="2219043"/>
    <lineage>
        <taxon>Bacteria</taxon>
        <taxon>Bacillati</taxon>
        <taxon>Armatimonadota</taxon>
        <taxon>Armatimonadia</taxon>
        <taxon>Capsulimonadales</taxon>
        <taxon>Capsulimonadaceae</taxon>
        <taxon>Capsulimonas</taxon>
    </lineage>
</organism>
<gene>
    <name evidence="1" type="ORF">CCAX7_10850</name>
</gene>
<accession>A0A402CUP6</accession>
<evidence type="ECO:0000313" key="1">
    <source>
        <dbReference type="EMBL" id="BDI29034.1"/>
    </source>
</evidence>